<dbReference type="OrthoDB" id="432970at2759"/>
<sequence length="217" mass="24231">MSVDDTKLLDYVSFRQSTHLSYHRANIRPQDYQTLLPKTTKFVEQDVPTSVLTSSKDPMSVLELGIRQWTGCGAPQNCGIVATKKSTLKRCGGGCPRAFKPSYCSKYCQRRCVFVVSILNNVHIFSSSQDRKHHRPYCRPDATESSVRPTDTTTSTAVARPDPPEDGTGPSEKFKPGPERAININIGRGTLQLTTNTIPPQMLRDEGAPREHVLKRR</sequence>
<comment type="caution">
    <text evidence="2">The sequence shown here is derived from an EMBL/GenBank/DDBJ whole genome shotgun (WGS) entry which is preliminary data.</text>
</comment>
<dbReference type="Proteomes" id="UP000736335">
    <property type="component" value="Unassembled WGS sequence"/>
</dbReference>
<feature type="compositionally biased region" description="Polar residues" evidence="1">
    <location>
        <begin position="143"/>
        <end position="157"/>
    </location>
</feature>
<evidence type="ECO:0000256" key="1">
    <source>
        <dbReference type="SAM" id="MobiDB-lite"/>
    </source>
</evidence>
<accession>A0A9P6L0V3</accession>
<dbReference type="AlphaFoldDB" id="A0A9P6L0V3"/>
<proteinExistence type="predicted"/>
<evidence type="ECO:0000313" key="2">
    <source>
        <dbReference type="EMBL" id="KAF9777405.1"/>
    </source>
</evidence>
<name>A0A9P6L0V3_9AGAM</name>
<keyword evidence="3" id="KW-1185">Reference proteome</keyword>
<organism evidence="2 3">
    <name type="scientific">Thelephora terrestris</name>
    <dbReference type="NCBI Taxonomy" id="56493"/>
    <lineage>
        <taxon>Eukaryota</taxon>
        <taxon>Fungi</taxon>
        <taxon>Dikarya</taxon>
        <taxon>Basidiomycota</taxon>
        <taxon>Agaricomycotina</taxon>
        <taxon>Agaricomycetes</taxon>
        <taxon>Thelephorales</taxon>
        <taxon>Thelephoraceae</taxon>
        <taxon>Thelephora</taxon>
    </lineage>
</organism>
<reference evidence="2" key="1">
    <citation type="journal article" date="2020" name="Nat. Commun.">
        <title>Large-scale genome sequencing of mycorrhizal fungi provides insights into the early evolution of symbiotic traits.</title>
        <authorList>
            <person name="Miyauchi S."/>
            <person name="Kiss E."/>
            <person name="Kuo A."/>
            <person name="Drula E."/>
            <person name="Kohler A."/>
            <person name="Sanchez-Garcia M."/>
            <person name="Morin E."/>
            <person name="Andreopoulos B."/>
            <person name="Barry K.W."/>
            <person name="Bonito G."/>
            <person name="Buee M."/>
            <person name="Carver A."/>
            <person name="Chen C."/>
            <person name="Cichocki N."/>
            <person name="Clum A."/>
            <person name="Culley D."/>
            <person name="Crous P.W."/>
            <person name="Fauchery L."/>
            <person name="Girlanda M."/>
            <person name="Hayes R.D."/>
            <person name="Keri Z."/>
            <person name="LaButti K."/>
            <person name="Lipzen A."/>
            <person name="Lombard V."/>
            <person name="Magnuson J."/>
            <person name="Maillard F."/>
            <person name="Murat C."/>
            <person name="Nolan M."/>
            <person name="Ohm R.A."/>
            <person name="Pangilinan J."/>
            <person name="Pereira M.F."/>
            <person name="Perotto S."/>
            <person name="Peter M."/>
            <person name="Pfister S."/>
            <person name="Riley R."/>
            <person name="Sitrit Y."/>
            <person name="Stielow J.B."/>
            <person name="Szollosi G."/>
            <person name="Zifcakova L."/>
            <person name="Stursova M."/>
            <person name="Spatafora J.W."/>
            <person name="Tedersoo L."/>
            <person name="Vaario L.M."/>
            <person name="Yamada A."/>
            <person name="Yan M."/>
            <person name="Wang P."/>
            <person name="Xu J."/>
            <person name="Bruns T."/>
            <person name="Baldrian P."/>
            <person name="Vilgalys R."/>
            <person name="Dunand C."/>
            <person name="Henrissat B."/>
            <person name="Grigoriev I.V."/>
            <person name="Hibbett D."/>
            <person name="Nagy L.G."/>
            <person name="Martin F.M."/>
        </authorList>
    </citation>
    <scope>NUCLEOTIDE SEQUENCE</scope>
    <source>
        <strain evidence="2">UH-Tt-Lm1</strain>
    </source>
</reference>
<protein>
    <submittedName>
        <fullName evidence="2">Uncharacterized protein</fullName>
    </submittedName>
</protein>
<gene>
    <name evidence="2" type="ORF">BJ322DRAFT_1115026</name>
</gene>
<reference evidence="2" key="2">
    <citation type="submission" date="2020-11" db="EMBL/GenBank/DDBJ databases">
        <authorList>
            <consortium name="DOE Joint Genome Institute"/>
            <person name="Kuo A."/>
            <person name="Miyauchi S."/>
            <person name="Kiss E."/>
            <person name="Drula E."/>
            <person name="Kohler A."/>
            <person name="Sanchez-Garcia M."/>
            <person name="Andreopoulos B."/>
            <person name="Barry K.W."/>
            <person name="Bonito G."/>
            <person name="Buee M."/>
            <person name="Carver A."/>
            <person name="Chen C."/>
            <person name="Cichocki N."/>
            <person name="Clum A."/>
            <person name="Culley D."/>
            <person name="Crous P.W."/>
            <person name="Fauchery L."/>
            <person name="Girlanda M."/>
            <person name="Hayes R."/>
            <person name="Keri Z."/>
            <person name="Labutti K."/>
            <person name="Lipzen A."/>
            <person name="Lombard V."/>
            <person name="Magnuson J."/>
            <person name="Maillard F."/>
            <person name="Morin E."/>
            <person name="Murat C."/>
            <person name="Nolan M."/>
            <person name="Ohm R."/>
            <person name="Pangilinan J."/>
            <person name="Pereira M."/>
            <person name="Perotto S."/>
            <person name="Peter M."/>
            <person name="Riley R."/>
            <person name="Sitrit Y."/>
            <person name="Stielow B."/>
            <person name="Szollosi G."/>
            <person name="Zifcakova L."/>
            <person name="Stursova M."/>
            <person name="Spatafora J.W."/>
            <person name="Tedersoo L."/>
            <person name="Vaario L.-M."/>
            <person name="Yamada A."/>
            <person name="Yan M."/>
            <person name="Wang P."/>
            <person name="Xu J."/>
            <person name="Bruns T."/>
            <person name="Baldrian P."/>
            <person name="Vilgalys R."/>
            <person name="Henrissat B."/>
            <person name="Grigoriev I.V."/>
            <person name="Hibbett D."/>
            <person name="Nagy L.G."/>
            <person name="Martin F.M."/>
        </authorList>
    </citation>
    <scope>NUCLEOTIDE SEQUENCE</scope>
    <source>
        <strain evidence="2">UH-Tt-Lm1</strain>
    </source>
</reference>
<feature type="region of interest" description="Disordered" evidence="1">
    <location>
        <begin position="130"/>
        <end position="189"/>
    </location>
</feature>
<evidence type="ECO:0000313" key="3">
    <source>
        <dbReference type="Proteomes" id="UP000736335"/>
    </source>
</evidence>
<dbReference type="EMBL" id="WIUZ02000040">
    <property type="protein sequence ID" value="KAF9777405.1"/>
    <property type="molecule type" value="Genomic_DNA"/>
</dbReference>